<keyword evidence="7" id="KW-0804">Transcription</keyword>
<evidence type="ECO:0000256" key="8">
    <source>
        <dbReference type="ARBA" id="ARBA00023242"/>
    </source>
</evidence>
<organism evidence="10 11">
    <name type="scientific">Kingdonia uniflora</name>
    <dbReference type="NCBI Taxonomy" id="39325"/>
    <lineage>
        <taxon>Eukaryota</taxon>
        <taxon>Viridiplantae</taxon>
        <taxon>Streptophyta</taxon>
        <taxon>Embryophyta</taxon>
        <taxon>Tracheophyta</taxon>
        <taxon>Spermatophyta</taxon>
        <taxon>Magnoliopsida</taxon>
        <taxon>Ranunculales</taxon>
        <taxon>Circaeasteraceae</taxon>
        <taxon>Kingdonia</taxon>
    </lineage>
</organism>
<dbReference type="InterPro" id="IPR000315">
    <property type="entry name" value="Znf_B-box"/>
</dbReference>
<dbReference type="GO" id="GO:0008270">
    <property type="term" value="F:zinc ion binding"/>
    <property type="evidence" value="ECO:0007669"/>
    <property type="project" value="UniProtKB-KW"/>
</dbReference>
<reference evidence="10 11" key="1">
    <citation type="journal article" date="2020" name="IScience">
        <title>Genome Sequencing of the Endangered Kingdonia uniflora (Circaeasteraceae, Ranunculales) Reveals Potential Mechanisms of Evolutionary Specialization.</title>
        <authorList>
            <person name="Sun Y."/>
            <person name="Deng T."/>
            <person name="Zhang A."/>
            <person name="Moore M.J."/>
            <person name="Landis J.B."/>
            <person name="Lin N."/>
            <person name="Zhang H."/>
            <person name="Zhang X."/>
            <person name="Huang J."/>
            <person name="Zhang X."/>
            <person name="Sun H."/>
            <person name="Wang H."/>
        </authorList>
    </citation>
    <scope>NUCLEOTIDE SEQUENCE [LARGE SCALE GENOMIC DNA]</scope>
    <source>
        <strain evidence="10">TB1705</strain>
        <tissue evidence="10">Leaf</tissue>
    </source>
</reference>
<name>A0A7J7P338_9MAGN</name>
<dbReference type="PANTHER" id="PTHR31832:SF68">
    <property type="entry name" value="B-BOX ZINC FINGER PROTEIN 22"/>
    <property type="match status" value="1"/>
</dbReference>
<dbReference type="GO" id="GO:0006355">
    <property type="term" value="P:regulation of DNA-templated transcription"/>
    <property type="evidence" value="ECO:0007669"/>
    <property type="project" value="TreeGrafter"/>
</dbReference>
<dbReference type="InterPro" id="IPR051979">
    <property type="entry name" value="B-box_zinc_finger"/>
</dbReference>
<dbReference type="CDD" id="cd19821">
    <property type="entry name" value="Bbox1_BBX-like"/>
    <property type="match status" value="1"/>
</dbReference>
<evidence type="ECO:0000256" key="7">
    <source>
        <dbReference type="ARBA" id="ARBA00023163"/>
    </source>
</evidence>
<dbReference type="InterPro" id="IPR049808">
    <property type="entry name" value="CONSTANS-like_Bbox1"/>
</dbReference>
<dbReference type="GO" id="GO:0009640">
    <property type="term" value="P:photomorphogenesis"/>
    <property type="evidence" value="ECO:0007669"/>
    <property type="project" value="TreeGrafter"/>
</dbReference>
<keyword evidence="4" id="KW-0863">Zinc-finger</keyword>
<evidence type="ECO:0000256" key="1">
    <source>
        <dbReference type="ARBA" id="ARBA00004123"/>
    </source>
</evidence>
<dbReference type="GO" id="GO:0005634">
    <property type="term" value="C:nucleus"/>
    <property type="evidence" value="ECO:0007669"/>
    <property type="project" value="UniProtKB-SubCell"/>
</dbReference>
<evidence type="ECO:0000256" key="5">
    <source>
        <dbReference type="ARBA" id="ARBA00022833"/>
    </source>
</evidence>
<evidence type="ECO:0000313" key="10">
    <source>
        <dbReference type="EMBL" id="KAF6173845.1"/>
    </source>
</evidence>
<keyword evidence="6" id="KW-0805">Transcription regulation</keyword>
<comment type="caution">
    <text evidence="10">The sequence shown here is derived from an EMBL/GenBank/DDBJ whole genome shotgun (WGS) entry which is preliminary data.</text>
</comment>
<sequence length="239" mass="26085">METVGYFFCLEDRALLCRKCDVAIHTVNSFVSGHRRFLLTGVKVGFETTEPVDFSTKEKTNYAEKSDKKVSGTVFKKGGTSLSSLSSESNHVLPYQATGVSGPLANKTSFSGGCGNGNFSDWHLDEFLGVADFNQNFGFMECGSSKADSGKLGDSDSSPNSRAAIENFDTDECLGEVPEISWIVPEMLSPPTASGLFWSKSYRSLPSNSAVFVPDVCSTAQSFYQYESNVSFPKRRRQS</sequence>
<proteinExistence type="predicted"/>
<keyword evidence="11" id="KW-1185">Reference proteome</keyword>
<comment type="subcellular location">
    <subcellularLocation>
        <location evidence="1">Nucleus</location>
    </subcellularLocation>
</comment>
<evidence type="ECO:0000259" key="9">
    <source>
        <dbReference type="SMART" id="SM00336"/>
    </source>
</evidence>
<feature type="domain" description="B box-type" evidence="9">
    <location>
        <begin position="2"/>
        <end position="39"/>
    </location>
</feature>
<dbReference type="AlphaFoldDB" id="A0A7J7P338"/>
<keyword evidence="5" id="KW-0862">Zinc</keyword>
<evidence type="ECO:0000256" key="4">
    <source>
        <dbReference type="ARBA" id="ARBA00022771"/>
    </source>
</evidence>
<protein>
    <recommendedName>
        <fullName evidence="9">B box-type domain-containing protein</fullName>
    </recommendedName>
</protein>
<keyword evidence="3" id="KW-0677">Repeat</keyword>
<dbReference type="OrthoDB" id="153872at2759"/>
<accession>A0A7J7P338</accession>
<evidence type="ECO:0000256" key="3">
    <source>
        <dbReference type="ARBA" id="ARBA00022737"/>
    </source>
</evidence>
<dbReference type="PANTHER" id="PTHR31832">
    <property type="entry name" value="B-BOX ZINC FINGER PROTEIN 22"/>
    <property type="match status" value="1"/>
</dbReference>
<dbReference type="EMBL" id="JACGCM010000309">
    <property type="protein sequence ID" value="KAF6173845.1"/>
    <property type="molecule type" value="Genomic_DNA"/>
</dbReference>
<gene>
    <name evidence="10" type="ORF">GIB67_039796</name>
</gene>
<keyword evidence="8" id="KW-0539">Nucleus</keyword>
<dbReference type="SMART" id="SM00336">
    <property type="entry name" value="BBOX"/>
    <property type="match status" value="1"/>
</dbReference>
<evidence type="ECO:0000313" key="11">
    <source>
        <dbReference type="Proteomes" id="UP000541444"/>
    </source>
</evidence>
<dbReference type="Proteomes" id="UP000541444">
    <property type="component" value="Unassembled WGS sequence"/>
</dbReference>
<keyword evidence="2" id="KW-0479">Metal-binding</keyword>
<evidence type="ECO:0000256" key="2">
    <source>
        <dbReference type="ARBA" id="ARBA00022723"/>
    </source>
</evidence>
<evidence type="ECO:0000256" key="6">
    <source>
        <dbReference type="ARBA" id="ARBA00023015"/>
    </source>
</evidence>